<dbReference type="EMBL" id="FOLE01000011">
    <property type="protein sequence ID" value="SFC87862.1"/>
    <property type="molecule type" value="Genomic_DNA"/>
</dbReference>
<dbReference type="InterPro" id="IPR030846">
    <property type="entry name" value="DnaG_bac"/>
</dbReference>
<organism evidence="16 17">
    <name type="scientific">Flexibacter flexilis DSM 6793</name>
    <dbReference type="NCBI Taxonomy" id="927664"/>
    <lineage>
        <taxon>Bacteria</taxon>
        <taxon>Pseudomonadati</taxon>
        <taxon>Bacteroidota</taxon>
        <taxon>Cytophagia</taxon>
        <taxon>Cytophagales</taxon>
        <taxon>Flexibacteraceae</taxon>
        <taxon>Flexibacter</taxon>
    </lineage>
</organism>
<evidence type="ECO:0000313" key="16">
    <source>
        <dbReference type="EMBL" id="SFC87862.1"/>
    </source>
</evidence>
<evidence type="ECO:0000256" key="7">
    <source>
        <dbReference type="ARBA" id="ARBA00022771"/>
    </source>
</evidence>
<dbReference type="InterPro" id="IPR013264">
    <property type="entry name" value="DNAG_N"/>
</dbReference>
<dbReference type="GO" id="GO:1990077">
    <property type="term" value="C:primosome complex"/>
    <property type="evidence" value="ECO:0007669"/>
    <property type="project" value="UniProtKB-KW"/>
</dbReference>
<dbReference type="CDD" id="cd03364">
    <property type="entry name" value="TOPRIM_DnaG_primases"/>
    <property type="match status" value="1"/>
</dbReference>
<dbReference type="InterPro" id="IPR037068">
    <property type="entry name" value="DNA_primase_core_N_sf"/>
</dbReference>
<dbReference type="InterPro" id="IPR050219">
    <property type="entry name" value="DnaG_primase"/>
</dbReference>
<keyword evidence="11 12" id="KW-0804">Transcription</keyword>
<evidence type="ECO:0000256" key="12">
    <source>
        <dbReference type="HAMAP-Rule" id="MF_00974"/>
    </source>
</evidence>
<keyword evidence="3 12" id="KW-0808">Transferase</keyword>
<dbReference type="EC" id="2.7.7.101" evidence="12"/>
<comment type="similarity">
    <text evidence="12 13">Belongs to the DnaG primase family.</text>
</comment>
<protein>
    <recommendedName>
        <fullName evidence="12 13">DNA primase</fullName>
        <ecNumber evidence="12">2.7.7.101</ecNumber>
    </recommendedName>
</protein>
<evidence type="ECO:0000256" key="8">
    <source>
        <dbReference type="ARBA" id="ARBA00022833"/>
    </source>
</evidence>
<dbReference type="STRING" id="927664.SAMN05421780_11163"/>
<evidence type="ECO:0000256" key="3">
    <source>
        <dbReference type="ARBA" id="ARBA00022679"/>
    </source>
</evidence>
<feature type="zinc finger region" description="CHC2-type" evidence="12 14">
    <location>
        <begin position="38"/>
        <end position="62"/>
    </location>
</feature>
<dbReference type="GO" id="GO:0000428">
    <property type="term" value="C:DNA-directed RNA polymerase complex"/>
    <property type="evidence" value="ECO:0007669"/>
    <property type="project" value="UniProtKB-KW"/>
</dbReference>
<dbReference type="PANTHER" id="PTHR30313:SF2">
    <property type="entry name" value="DNA PRIMASE"/>
    <property type="match status" value="1"/>
</dbReference>
<comment type="domain">
    <text evidence="12">Contains an N-terminal zinc-binding domain, a central core domain that contains the primase activity, and a C-terminal DnaB-binding domain.</text>
</comment>
<comment type="subunit">
    <text evidence="12">Monomer. Interacts with DnaB.</text>
</comment>
<keyword evidence="17" id="KW-1185">Reference proteome</keyword>
<dbReference type="PANTHER" id="PTHR30313">
    <property type="entry name" value="DNA PRIMASE"/>
    <property type="match status" value="1"/>
</dbReference>
<dbReference type="OrthoDB" id="9803773at2"/>
<evidence type="ECO:0000256" key="5">
    <source>
        <dbReference type="ARBA" id="ARBA00022705"/>
    </source>
</evidence>
<keyword evidence="7 12" id="KW-0863">Zinc-finger</keyword>
<dbReference type="InterPro" id="IPR002694">
    <property type="entry name" value="Znf_CHC2"/>
</dbReference>
<dbReference type="NCBIfam" id="TIGR01391">
    <property type="entry name" value="dnaG"/>
    <property type="match status" value="1"/>
</dbReference>
<dbReference type="PIRSF" id="PIRSF002811">
    <property type="entry name" value="DnaG"/>
    <property type="match status" value="1"/>
</dbReference>
<dbReference type="InterPro" id="IPR034151">
    <property type="entry name" value="TOPRIM_DnaG_bac"/>
</dbReference>
<dbReference type="GO" id="GO:0006269">
    <property type="term" value="P:DNA replication, synthesis of primer"/>
    <property type="evidence" value="ECO:0007669"/>
    <property type="project" value="UniProtKB-UniRule"/>
</dbReference>
<keyword evidence="9" id="KW-0460">Magnesium</keyword>
<gene>
    <name evidence="12" type="primary">dnaG</name>
    <name evidence="16" type="ORF">SAMN05421780_11163</name>
</gene>
<dbReference type="Pfam" id="PF13155">
    <property type="entry name" value="Toprim_2"/>
    <property type="match status" value="1"/>
</dbReference>
<comment type="catalytic activity">
    <reaction evidence="12">
        <text>ssDNA + n NTP = ssDNA/pppN(pN)n-1 hybrid + (n-1) diphosphate.</text>
        <dbReference type="EC" id="2.7.7.101"/>
    </reaction>
</comment>
<keyword evidence="1 12" id="KW-0240">DNA-directed RNA polymerase</keyword>
<evidence type="ECO:0000259" key="15">
    <source>
        <dbReference type="PROSITE" id="PS50880"/>
    </source>
</evidence>
<dbReference type="SUPFAM" id="SSF57783">
    <property type="entry name" value="Zinc beta-ribbon"/>
    <property type="match status" value="1"/>
</dbReference>
<evidence type="ECO:0000256" key="2">
    <source>
        <dbReference type="ARBA" id="ARBA00022515"/>
    </source>
</evidence>
<accession>A0A1I1MSG3</accession>
<sequence>MRISQETVERIQQTADIIEVIGDFVPLKKKGKDYTACCPFHNEKTPSFYVSPAKGIYKCFGCGKAGDTIRFVMDIESLNYGEALRYLAKKYGIEIEEDAAPLSAEQQQAQSERESIFIALNFAKNFYANQLSQHPDGQALGLTYLRERGFLDKTIQAFELGYSSDTWDGLLQAAKKQGFTADILEKSGLLIRRDDGREYDRFRGRVMFPIHNTSGKVIGFGARILGSDKNQPKYINSPETEVYNKSEVLFGLFQAKNAIRQADNCYLAEGYTDVISLHQAGVANVVASSGTSLTAEQIQLIKRYTHNVTVLYDGDWAGIKASLRGIDMLLEAGLNVRAITFPDGDDPDSYLRKVGGSAFTAYLQTAAKDFISFKASLFAEDAARDPIRKAEIIRDIVQSISLIPDLINRSVFLKQCSQLLGVEEEILLAESNKIILKKQQQQNPTHRPAVQAGTQIPAPQPSPEMLDEQAFLAETQLTPDGVSRDKIGESIRLQERETMRFLLQYAAAAVSEEYKLGQYALAQLEDIVFVTPLYSRMIGIFREEMAKNHLPDYQFFVRYSDEEIRQEAASLIAERHELSESWFSMHHLYTEHEKDNLAYNAYKQILRLKAMVVKKLVNEKMQQIIQAEQQQATAETVEKLLMEYQVLHKLGADINKELGTVIK</sequence>
<dbReference type="SMART" id="SM00400">
    <property type="entry name" value="ZnF_CHCC"/>
    <property type="match status" value="1"/>
</dbReference>
<evidence type="ECO:0000256" key="9">
    <source>
        <dbReference type="ARBA" id="ARBA00022842"/>
    </source>
</evidence>
<dbReference type="Pfam" id="PF10410">
    <property type="entry name" value="DnaB_bind"/>
    <property type="match status" value="1"/>
</dbReference>
<evidence type="ECO:0000256" key="11">
    <source>
        <dbReference type="ARBA" id="ARBA00023163"/>
    </source>
</evidence>
<dbReference type="PROSITE" id="PS50880">
    <property type="entry name" value="TOPRIM"/>
    <property type="match status" value="1"/>
</dbReference>
<evidence type="ECO:0000256" key="13">
    <source>
        <dbReference type="PIRNR" id="PIRNR002811"/>
    </source>
</evidence>
<evidence type="ECO:0000256" key="1">
    <source>
        <dbReference type="ARBA" id="ARBA00022478"/>
    </source>
</evidence>
<comment type="function">
    <text evidence="12 13">RNA polymerase that catalyzes the synthesis of short RNA molecules used as primers for DNA polymerase during DNA replication.</text>
</comment>
<evidence type="ECO:0000256" key="14">
    <source>
        <dbReference type="PIRSR" id="PIRSR002811-1"/>
    </source>
</evidence>
<evidence type="ECO:0000256" key="6">
    <source>
        <dbReference type="ARBA" id="ARBA00022723"/>
    </source>
</evidence>
<feature type="domain" description="Toprim" evidence="15">
    <location>
        <begin position="263"/>
        <end position="344"/>
    </location>
</feature>
<dbReference type="Gene3D" id="3.90.580.10">
    <property type="entry name" value="Zinc finger, CHC2-type domain"/>
    <property type="match status" value="1"/>
</dbReference>
<dbReference type="Proteomes" id="UP000199514">
    <property type="component" value="Unassembled WGS sequence"/>
</dbReference>
<dbReference type="SUPFAM" id="SSF56731">
    <property type="entry name" value="DNA primase core"/>
    <property type="match status" value="1"/>
</dbReference>
<keyword evidence="8 12" id="KW-0862">Zinc</keyword>
<proteinExistence type="inferred from homology"/>
<evidence type="ECO:0000313" key="17">
    <source>
        <dbReference type="Proteomes" id="UP000199514"/>
    </source>
</evidence>
<dbReference type="AlphaFoldDB" id="A0A1I1MSG3"/>
<dbReference type="InterPro" id="IPR006295">
    <property type="entry name" value="DNA_primase_DnaG"/>
</dbReference>
<keyword evidence="5 12" id="KW-0235">DNA replication</keyword>
<name>A0A1I1MSG3_9BACT</name>
<dbReference type="Gene3D" id="3.40.1360.10">
    <property type="match status" value="1"/>
</dbReference>
<dbReference type="FunFam" id="3.90.580.10:FF:000001">
    <property type="entry name" value="DNA primase"/>
    <property type="match status" value="1"/>
</dbReference>
<dbReference type="Pfam" id="PF08275">
    <property type="entry name" value="DNAG_N"/>
    <property type="match status" value="1"/>
</dbReference>
<reference evidence="16 17" key="1">
    <citation type="submission" date="2016-10" db="EMBL/GenBank/DDBJ databases">
        <authorList>
            <person name="de Groot N.N."/>
        </authorList>
    </citation>
    <scope>NUCLEOTIDE SEQUENCE [LARGE SCALE GENOMIC DNA]</scope>
    <source>
        <strain evidence="16 17">DSM 6793</strain>
    </source>
</reference>
<dbReference type="GO" id="GO:0005737">
    <property type="term" value="C:cytoplasm"/>
    <property type="evidence" value="ECO:0007669"/>
    <property type="project" value="TreeGrafter"/>
</dbReference>
<dbReference type="InterPro" id="IPR019475">
    <property type="entry name" value="DNA_primase_DnaB-bd"/>
</dbReference>
<dbReference type="RefSeq" id="WP_091515653.1">
    <property type="nucleotide sequence ID" value="NZ_FOLE01000011.1"/>
</dbReference>
<evidence type="ECO:0000256" key="10">
    <source>
        <dbReference type="ARBA" id="ARBA00023125"/>
    </source>
</evidence>
<dbReference type="Gene3D" id="3.90.980.10">
    <property type="entry name" value="DNA primase, catalytic core, N-terminal domain"/>
    <property type="match status" value="1"/>
</dbReference>
<dbReference type="GO" id="GO:0003677">
    <property type="term" value="F:DNA binding"/>
    <property type="evidence" value="ECO:0007669"/>
    <property type="project" value="UniProtKB-KW"/>
</dbReference>
<dbReference type="InterPro" id="IPR036977">
    <property type="entry name" value="DNA_primase_Znf_CHC2"/>
</dbReference>
<dbReference type="FunFam" id="3.90.980.10:FF:000001">
    <property type="entry name" value="DNA primase"/>
    <property type="match status" value="1"/>
</dbReference>
<keyword evidence="6 12" id="KW-0479">Metal-binding</keyword>
<keyword evidence="2 12" id="KW-0639">Primosome</keyword>
<keyword evidence="10 12" id="KW-0238">DNA-binding</keyword>
<dbReference type="FunFam" id="3.40.1360.10:FF:000002">
    <property type="entry name" value="DNA primase"/>
    <property type="match status" value="1"/>
</dbReference>
<dbReference type="GO" id="GO:0008270">
    <property type="term" value="F:zinc ion binding"/>
    <property type="evidence" value="ECO:0007669"/>
    <property type="project" value="UniProtKB-UniRule"/>
</dbReference>
<keyword evidence="4 12" id="KW-0548">Nucleotidyltransferase</keyword>
<dbReference type="SMART" id="SM00493">
    <property type="entry name" value="TOPRIM"/>
    <property type="match status" value="1"/>
</dbReference>
<comment type="cofactor">
    <cofactor evidence="12 13 14">
        <name>Zn(2+)</name>
        <dbReference type="ChEBI" id="CHEBI:29105"/>
    </cofactor>
    <text evidence="12 13 14">Binds 1 zinc ion per monomer.</text>
</comment>
<dbReference type="GO" id="GO:0003899">
    <property type="term" value="F:DNA-directed RNA polymerase activity"/>
    <property type="evidence" value="ECO:0007669"/>
    <property type="project" value="UniProtKB-UniRule"/>
</dbReference>
<dbReference type="HAMAP" id="MF_00974">
    <property type="entry name" value="DNA_primase_DnaG"/>
    <property type="match status" value="1"/>
</dbReference>
<dbReference type="InterPro" id="IPR006171">
    <property type="entry name" value="TOPRIM_dom"/>
</dbReference>
<dbReference type="Pfam" id="PF01807">
    <property type="entry name" value="Zn_ribbon_DnaG"/>
    <property type="match status" value="1"/>
</dbReference>
<evidence type="ECO:0000256" key="4">
    <source>
        <dbReference type="ARBA" id="ARBA00022695"/>
    </source>
</evidence>